<keyword evidence="1" id="KW-0812">Transmembrane</keyword>
<protein>
    <submittedName>
        <fullName evidence="2">Uncharacterized protein</fullName>
    </submittedName>
</protein>
<dbReference type="Proteomes" id="UP000264217">
    <property type="component" value="Unassembled WGS sequence"/>
</dbReference>
<dbReference type="EMBL" id="QWDC01000002">
    <property type="protein sequence ID" value="RFZ92846.1"/>
    <property type="molecule type" value="Genomic_DNA"/>
</dbReference>
<proteinExistence type="predicted"/>
<comment type="caution">
    <text evidence="2">The sequence shown here is derived from an EMBL/GenBank/DDBJ whole genome shotgun (WGS) entry which is preliminary data.</text>
</comment>
<sequence length="164" mass="18311">MNSILNGISWTLYFTTCFIAALAGYAFIAWKYYRTEIRDILNRLSGKTDRAGELPAALQYQPEEQLPTEKSGTTDNTQEAIAEEEFKGPVRSLAVRLHACIDEASDEAFAPAMLIPKLKKLLNDYPDVAFTPEREKINALIAGECERTGTALLSESEVDTWWSA</sequence>
<evidence type="ECO:0000313" key="2">
    <source>
        <dbReference type="EMBL" id="RFZ92846.1"/>
    </source>
</evidence>
<accession>A0A372NUD4</accession>
<dbReference type="RefSeq" id="WP_117392555.1">
    <property type="nucleotide sequence ID" value="NZ_QWDC01000002.1"/>
</dbReference>
<keyword evidence="3" id="KW-1185">Reference proteome</keyword>
<organism evidence="2 3">
    <name type="scientific">Mucilaginibacter conchicola</name>
    <dbReference type="NCBI Taxonomy" id="2303333"/>
    <lineage>
        <taxon>Bacteria</taxon>
        <taxon>Pseudomonadati</taxon>
        <taxon>Bacteroidota</taxon>
        <taxon>Sphingobacteriia</taxon>
        <taxon>Sphingobacteriales</taxon>
        <taxon>Sphingobacteriaceae</taxon>
        <taxon>Mucilaginibacter</taxon>
    </lineage>
</organism>
<dbReference type="AlphaFoldDB" id="A0A372NUD4"/>
<name>A0A372NUD4_9SPHI</name>
<evidence type="ECO:0000256" key="1">
    <source>
        <dbReference type="SAM" id="Phobius"/>
    </source>
</evidence>
<gene>
    <name evidence="2" type="ORF">D0C36_15760</name>
</gene>
<evidence type="ECO:0000313" key="3">
    <source>
        <dbReference type="Proteomes" id="UP000264217"/>
    </source>
</evidence>
<keyword evidence="1" id="KW-0472">Membrane</keyword>
<keyword evidence="1" id="KW-1133">Transmembrane helix</keyword>
<feature type="transmembrane region" description="Helical" evidence="1">
    <location>
        <begin position="12"/>
        <end position="33"/>
    </location>
</feature>
<dbReference type="OrthoDB" id="800022at2"/>
<reference evidence="2 3" key="1">
    <citation type="submission" date="2018-08" db="EMBL/GenBank/DDBJ databases">
        <title>Mucilaginibacter sp. MYSH2.</title>
        <authorList>
            <person name="Seo T."/>
        </authorList>
    </citation>
    <scope>NUCLEOTIDE SEQUENCE [LARGE SCALE GENOMIC DNA]</scope>
    <source>
        <strain evidence="2 3">MYSH2</strain>
    </source>
</reference>